<dbReference type="OrthoDB" id="673128at2"/>
<evidence type="ECO:0000256" key="1">
    <source>
        <dbReference type="PROSITE-ProRule" id="PRU00169"/>
    </source>
</evidence>
<proteinExistence type="predicted"/>
<protein>
    <submittedName>
        <fullName evidence="3">CheY chemotaxis protein or a CheY-like REC (Receiver) domain</fullName>
    </submittedName>
</protein>
<name>A0A1M6CSY1_9FLAO</name>
<sequence length="128" mass="14631">MKSDYVFLLIDDNSIDQLVTSQLLKKAVGTAEINIVNNGLEGLNWLNTNYNKLEKTLIILLDINMPIMNGFEFLAQYNSFPESLKNKTQVFMLSSTLNNNDIEQIRCNHSVKTLLSKPLSVKNFEEFI</sequence>
<keyword evidence="4" id="KW-1185">Reference proteome</keyword>
<dbReference type="InterPro" id="IPR052893">
    <property type="entry name" value="TCS_response_regulator"/>
</dbReference>
<keyword evidence="1" id="KW-0597">Phosphoprotein</keyword>
<feature type="modified residue" description="4-aspartylphosphate" evidence="1">
    <location>
        <position position="62"/>
    </location>
</feature>
<dbReference type="STRING" id="415425.SAMN05444363_1077"/>
<gene>
    <name evidence="3" type="ORF">SAMN05444363_1077</name>
</gene>
<organism evidence="3 4">
    <name type="scientific">Flavobacterium terrae</name>
    <dbReference type="NCBI Taxonomy" id="415425"/>
    <lineage>
        <taxon>Bacteria</taxon>
        <taxon>Pseudomonadati</taxon>
        <taxon>Bacteroidota</taxon>
        <taxon>Flavobacteriia</taxon>
        <taxon>Flavobacteriales</taxon>
        <taxon>Flavobacteriaceae</taxon>
        <taxon>Flavobacterium</taxon>
    </lineage>
</organism>
<dbReference type="AlphaFoldDB" id="A0A1M6CSY1"/>
<dbReference type="SMART" id="SM00448">
    <property type="entry name" value="REC"/>
    <property type="match status" value="1"/>
</dbReference>
<reference evidence="4" key="1">
    <citation type="submission" date="2016-11" db="EMBL/GenBank/DDBJ databases">
        <authorList>
            <person name="Varghese N."/>
            <person name="Submissions S."/>
        </authorList>
    </citation>
    <scope>NUCLEOTIDE SEQUENCE [LARGE SCALE GENOMIC DNA]</scope>
    <source>
        <strain evidence="4">DSM 18829</strain>
    </source>
</reference>
<dbReference type="InterPro" id="IPR001789">
    <property type="entry name" value="Sig_transdc_resp-reg_receiver"/>
</dbReference>
<dbReference type="RefSeq" id="WP_073309302.1">
    <property type="nucleotide sequence ID" value="NZ_FQZI01000002.1"/>
</dbReference>
<dbReference type="PANTHER" id="PTHR44520">
    <property type="entry name" value="RESPONSE REGULATOR RCP1-RELATED"/>
    <property type="match status" value="1"/>
</dbReference>
<dbReference type="GO" id="GO:0000160">
    <property type="term" value="P:phosphorelay signal transduction system"/>
    <property type="evidence" value="ECO:0007669"/>
    <property type="project" value="InterPro"/>
</dbReference>
<evidence type="ECO:0000259" key="2">
    <source>
        <dbReference type="PROSITE" id="PS50110"/>
    </source>
</evidence>
<accession>A0A1M6CSY1</accession>
<dbReference type="EMBL" id="FQZI01000002">
    <property type="protein sequence ID" value="SHI64069.1"/>
    <property type="molecule type" value="Genomic_DNA"/>
</dbReference>
<dbReference type="Proteomes" id="UP000184488">
    <property type="component" value="Unassembled WGS sequence"/>
</dbReference>
<dbReference type="PANTHER" id="PTHR44520:SF2">
    <property type="entry name" value="RESPONSE REGULATOR RCP1"/>
    <property type="match status" value="1"/>
</dbReference>
<dbReference type="Gene3D" id="3.40.50.2300">
    <property type="match status" value="1"/>
</dbReference>
<dbReference type="InterPro" id="IPR011006">
    <property type="entry name" value="CheY-like_superfamily"/>
</dbReference>
<dbReference type="Pfam" id="PF00072">
    <property type="entry name" value="Response_reg"/>
    <property type="match status" value="1"/>
</dbReference>
<dbReference type="SUPFAM" id="SSF52172">
    <property type="entry name" value="CheY-like"/>
    <property type="match status" value="1"/>
</dbReference>
<evidence type="ECO:0000313" key="4">
    <source>
        <dbReference type="Proteomes" id="UP000184488"/>
    </source>
</evidence>
<feature type="domain" description="Response regulatory" evidence="2">
    <location>
        <begin position="6"/>
        <end position="128"/>
    </location>
</feature>
<dbReference type="PROSITE" id="PS50110">
    <property type="entry name" value="RESPONSE_REGULATORY"/>
    <property type="match status" value="1"/>
</dbReference>
<evidence type="ECO:0000313" key="3">
    <source>
        <dbReference type="EMBL" id="SHI64069.1"/>
    </source>
</evidence>